<dbReference type="GO" id="GO:0050661">
    <property type="term" value="F:NADP binding"/>
    <property type="evidence" value="ECO:0007669"/>
    <property type="project" value="TreeGrafter"/>
</dbReference>
<evidence type="ECO:0000313" key="12">
    <source>
        <dbReference type="Proteomes" id="UP000516957"/>
    </source>
</evidence>
<keyword evidence="4" id="KW-0547">Nucleotide-binding</keyword>
<keyword evidence="6" id="KW-1278">Translocase</keyword>
<feature type="domain" description="Alanine dehydrogenase/pyridine nucleotide transhydrogenase NAD(H)-binding" evidence="9">
    <location>
        <begin position="145"/>
        <end position="302"/>
    </location>
</feature>
<evidence type="ECO:0000259" key="10">
    <source>
        <dbReference type="SMART" id="SM01003"/>
    </source>
</evidence>
<keyword evidence="11" id="KW-0560">Oxidoreductase</keyword>
<keyword evidence="7" id="KW-0520">NAD</keyword>
<accession>A0A7Y9F0B3</accession>
<evidence type="ECO:0000256" key="8">
    <source>
        <dbReference type="ARBA" id="ARBA00048202"/>
    </source>
</evidence>
<evidence type="ECO:0000256" key="1">
    <source>
        <dbReference type="ARBA" id="ARBA00003943"/>
    </source>
</evidence>
<dbReference type="GO" id="GO:0005886">
    <property type="term" value="C:plasma membrane"/>
    <property type="evidence" value="ECO:0007669"/>
    <property type="project" value="TreeGrafter"/>
</dbReference>
<dbReference type="InterPro" id="IPR008143">
    <property type="entry name" value="Ala_DH/PNT_CS2"/>
</dbReference>
<comment type="catalytic activity">
    <reaction evidence="8">
        <text>NAD(+) + NADPH + H(+)(in) = NADH + NADP(+) + H(+)(out)</text>
        <dbReference type="Rhea" id="RHEA:47992"/>
        <dbReference type="ChEBI" id="CHEBI:15378"/>
        <dbReference type="ChEBI" id="CHEBI:57540"/>
        <dbReference type="ChEBI" id="CHEBI:57783"/>
        <dbReference type="ChEBI" id="CHEBI:57945"/>
        <dbReference type="ChEBI" id="CHEBI:58349"/>
        <dbReference type="EC" id="7.1.1.1"/>
    </reaction>
</comment>
<dbReference type="Pfam" id="PF05222">
    <property type="entry name" value="AlaDh_PNT_N"/>
    <property type="match status" value="1"/>
</dbReference>
<dbReference type="Gene3D" id="3.40.50.720">
    <property type="entry name" value="NAD(P)-binding Rossmann-like Domain"/>
    <property type="match status" value="2"/>
</dbReference>
<dbReference type="SMART" id="SM01002">
    <property type="entry name" value="AlaDh_PNT_C"/>
    <property type="match status" value="1"/>
</dbReference>
<keyword evidence="12" id="KW-1185">Reference proteome</keyword>
<dbReference type="Pfam" id="PF01262">
    <property type="entry name" value="AlaDh_PNT_C"/>
    <property type="match status" value="1"/>
</dbReference>
<evidence type="ECO:0000256" key="5">
    <source>
        <dbReference type="ARBA" id="ARBA00022857"/>
    </source>
</evidence>
<dbReference type="InterPro" id="IPR036291">
    <property type="entry name" value="NAD(P)-bd_dom_sf"/>
</dbReference>
<dbReference type="CDD" id="cd05304">
    <property type="entry name" value="Rubrum_tdh"/>
    <property type="match status" value="1"/>
</dbReference>
<name>A0A7Y9F0B3_9ACTN</name>
<dbReference type="Proteomes" id="UP000516957">
    <property type="component" value="Unassembled WGS sequence"/>
</dbReference>
<gene>
    <name evidence="11" type="ORF">BKA08_001505</name>
</gene>
<dbReference type="AlphaFoldDB" id="A0A7Y9F0B3"/>
<protein>
    <recommendedName>
        <fullName evidence="3">proton-translocating NAD(P)(+) transhydrogenase</fullName>
        <ecNumber evidence="3">7.1.1.1</ecNumber>
    </recommendedName>
</protein>
<evidence type="ECO:0000259" key="9">
    <source>
        <dbReference type="SMART" id="SM01002"/>
    </source>
</evidence>
<sequence>MRVAVVRETREAEARVALVPELVAKLTAVGHTVAVETGAGLGALADDAAYAEAGASVVDDPLADAELVLSVQPLDREAARRLPEHAVTVSFLPTALETDLVRDLRDLGITSLAMELVPRISRAQSMDALSSQSLVAGYRCAVVCAGLLRRFFPLNMTAAGTVPPAEVVVLGAGVAGLQAIATAKRLGAVVKAYDVRAAAAEEIRSMGAQAIELDLPTLEGAGGYAREMGEERARLQRELLAPYVANADGLITTAAVPGRTAPVLVTRAMVEQMRPGSVVVDLAADSGGNVEGVVAGEVVRIGQAQVWGGRNVPAQMPGPASRLYAQNVVNLVALLAPEGELVLDLDDEILAGACVTHAGVIRHEPTRVLLEGPAEGGGA</sequence>
<dbReference type="PROSITE" id="PS00837">
    <property type="entry name" value="ALADH_PNT_2"/>
    <property type="match status" value="1"/>
</dbReference>
<evidence type="ECO:0000256" key="2">
    <source>
        <dbReference type="ARBA" id="ARBA00005689"/>
    </source>
</evidence>
<evidence type="ECO:0000256" key="3">
    <source>
        <dbReference type="ARBA" id="ARBA00012943"/>
    </source>
</evidence>
<dbReference type="GO" id="GO:0008750">
    <property type="term" value="F:proton-translocating NAD(P)+ transhydrogenase activity"/>
    <property type="evidence" value="ECO:0007669"/>
    <property type="project" value="UniProtKB-EC"/>
</dbReference>
<comment type="similarity">
    <text evidence="2">Belongs to the AlaDH/PNT family.</text>
</comment>
<feature type="domain" description="Alanine dehydrogenase/pyridine nucleotide transhydrogenase N-terminal" evidence="10">
    <location>
        <begin position="4"/>
        <end position="136"/>
    </location>
</feature>
<dbReference type="InterPro" id="IPR007698">
    <property type="entry name" value="AlaDH/PNT_NAD(H)-bd"/>
</dbReference>
<dbReference type="RefSeq" id="WP_179615056.1">
    <property type="nucleotide sequence ID" value="NZ_CP059163.1"/>
</dbReference>
<dbReference type="InterPro" id="IPR007886">
    <property type="entry name" value="AlaDH/PNT_N"/>
</dbReference>
<organism evidence="11 12">
    <name type="scientific">Nocardioides marinisabuli</name>
    <dbReference type="NCBI Taxonomy" id="419476"/>
    <lineage>
        <taxon>Bacteria</taxon>
        <taxon>Bacillati</taxon>
        <taxon>Actinomycetota</taxon>
        <taxon>Actinomycetes</taxon>
        <taxon>Propionibacteriales</taxon>
        <taxon>Nocardioidaceae</taxon>
        <taxon>Nocardioides</taxon>
    </lineage>
</organism>
<comment type="caution">
    <text evidence="11">The sequence shown here is derived from an EMBL/GenBank/DDBJ whole genome shotgun (WGS) entry which is preliminary data.</text>
</comment>
<dbReference type="PANTHER" id="PTHR10160:SF19">
    <property type="entry name" value="PROTON-TRANSLOCATING NAD(P)(+) TRANSHYDROGENASE"/>
    <property type="match status" value="1"/>
</dbReference>
<evidence type="ECO:0000313" key="11">
    <source>
        <dbReference type="EMBL" id="NYD57267.1"/>
    </source>
</evidence>
<proteinExistence type="inferred from homology"/>
<comment type="function">
    <text evidence="1">The transhydrogenation between NADH and NADP is coupled to respiration and ATP hydrolysis and functions as a proton pump across the membrane.</text>
</comment>
<dbReference type="GO" id="GO:0006740">
    <property type="term" value="P:NADPH regeneration"/>
    <property type="evidence" value="ECO:0007669"/>
    <property type="project" value="TreeGrafter"/>
</dbReference>
<dbReference type="EMBL" id="JACCBE010000001">
    <property type="protein sequence ID" value="NYD57267.1"/>
    <property type="molecule type" value="Genomic_DNA"/>
</dbReference>
<reference evidence="11 12" key="1">
    <citation type="submission" date="2020-07" db="EMBL/GenBank/DDBJ databases">
        <title>Sequencing the genomes of 1000 actinobacteria strains.</title>
        <authorList>
            <person name="Klenk H.-P."/>
        </authorList>
    </citation>
    <scope>NUCLEOTIDE SEQUENCE [LARGE SCALE GENOMIC DNA]</scope>
    <source>
        <strain evidence="11 12">DSM 18965</strain>
    </source>
</reference>
<keyword evidence="5" id="KW-0521">NADP</keyword>
<dbReference type="PANTHER" id="PTHR10160">
    <property type="entry name" value="NAD(P) TRANSHYDROGENASE"/>
    <property type="match status" value="1"/>
</dbReference>
<evidence type="ECO:0000256" key="6">
    <source>
        <dbReference type="ARBA" id="ARBA00022967"/>
    </source>
</evidence>
<dbReference type="GO" id="GO:0016491">
    <property type="term" value="F:oxidoreductase activity"/>
    <property type="evidence" value="ECO:0007669"/>
    <property type="project" value="UniProtKB-KW"/>
</dbReference>
<dbReference type="EC" id="7.1.1.1" evidence="3"/>
<dbReference type="SUPFAM" id="SSF52283">
    <property type="entry name" value="Formate/glycerate dehydrogenase catalytic domain-like"/>
    <property type="match status" value="1"/>
</dbReference>
<dbReference type="SUPFAM" id="SSF51735">
    <property type="entry name" value="NAD(P)-binding Rossmann-fold domains"/>
    <property type="match status" value="1"/>
</dbReference>
<evidence type="ECO:0000256" key="7">
    <source>
        <dbReference type="ARBA" id="ARBA00023027"/>
    </source>
</evidence>
<evidence type="ECO:0000256" key="4">
    <source>
        <dbReference type="ARBA" id="ARBA00022741"/>
    </source>
</evidence>
<dbReference type="SMART" id="SM01003">
    <property type="entry name" value="AlaDh_PNT_N"/>
    <property type="match status" value="1"/>
</dbReference>